<proteinExistence type="predicted"/>
<evidence type="ECO:0000313" key="1">
    <source>
        <dbReference type="EMBL" id="EFW22080.1"/>
    </source>
</evidence>
<dbReference type="Proteomes" id="UP000002497">
    <property type="component" value="Unassembled WGS sequence"/>
</dbReference>
<dbReference type="AlphaFoldDB" id="E9CV81"/>
<dbReference type="EMBL" id="GL636487">
    <property type="protein sequence ID" value="EFW22080.1"/>
    <property type="molecule type" value="Genomic_DNA"/>
</dbReference>
<name>E9CV81_COCPS</name>
<evidence type="ECO:0000313" key="2">
    <source>
        <dbReference type="Proteomes" id="UP000002497"/>
    </source>
</evidence>
<dbReference type="HOGENOM" id="CLU_1927412_0_0_1"/>
<gene>
    <name evidence="1" type="ORF">CPSG_02237</name>
</gene>
<protein>
    <submittedName>
        <fullName evidence="1">Uncharacterized protein</fullName>
    </submittedName>
</protein>
<keyword evidence="2" id="KW-1185">Reference proteome</keyword>
<organism evidence="2">
    <name type="scientific">Coccidioides posadasii (strain RMSCC 757 / Silveira)</name>
    <name type="common">Valley fever fungus</name>
    <dbReference type="NCBI Taxonomy" id="443226"/>
    <lineage>
        <taxon>Eukaryota</taxon>
        <taxon>Fungi</taxon>
        <taxon>Dikarya</taxon>
        <taxon>Ascomycota</taxon>
        <taxon>Pezizomycotina</taxon>
        <taxon>Eurotiomycetes</taxon>
        <taxon>Eurotiomycetidae</taxon>
        <taxon>Onygenales</taxon>
        <taxon>Onygenaceae</taxon>
        <taxon>Coccidioides</taxon>
    </lineage>
</organism>
<accession>E9CV81</accession>
<dbReference type="VEuPathDB" id="FungiDB:CPSG_02237"/>
<sequence>MPIMQATYQFNLPILKRACLFPPPPSLVRSRIPFFHQRYSRVTTRPTLSCHSPYKPVAPEPLSMELRTAFQHPLRRPYTPYGVAVSSSVAKKRYRPVLSSRLYYISYILCPSKLGKCSRSLEYALAPHRAN</sequence>
<reference evidence="2" key="2">
    <citation type="submission" date="2010-03" db="EMBL/GenBank/DDBJ databases">
        <title>The genome sequence of Coccidioides posadasii strain Silveira.</title>
        <authorList>
            <consortium name="The Broad Institute Genome Sequencing Center for Infectious Disease"/>
            <person name="Neafsey D."/>
            <person name="Orbach M."/>
            <person name="Henn M.R."/>
            <person name="Cole G.T."/>
            <person name="Galgiani J."/>
            <person name="Gardner M.J."/>
            <person name="Kirkland T.N."/>
            <person name="Taylor J.W."/>
            <person name="Young S.K."/>
            <person name="Zeng Q."/>
            <person name="Koehrsen M."/>
            <person name="Alvarado L."/>
            <person name="Berlin A."/>
            <person name="Borenstein D."/>
            <person name="Chapman S.B."/>
            <person name="Chen Z."/>
            <person name="Engels R."/>
            <person name="Freedman E."/>
            <person name="Gellesch M."/>
            <person name="Goldberg J."/>
            <person name="Griggs A."/>
            <person name="Gujja S."/>
            <person name="Heilman E."/>
            <person name="Heiman D."/>
            <person name="Howarth C."/>
            <person name="Jen D."/>
            <person name="Larson L."/>
            <person name="Mehta T."/>
            <person name="Neiman D."/>
            <person name="Park D."/>
            <person name="Pearson M."/>
            <person name="Richards J."/>
            <person name="Roberts A."/>
            <person name="Saif S."/>
            <person name="Shea T."/>
            <person name="Shenoy N."/>
            <person name="Sisk P."/>
            <person name="Stolte C."/>
            <person name="Sykes S."/>
            <person name="Walk T."/>
            <person name="White J."/>
            <person name="Yandava C."/>
            <person name="Haas B."/>
            <person name="Nusbaum C."/>
            <person name="Birren B."/>
        </authorList>
    </citation>
    <scope>NUCLEOTIDE SEQUENCE [LARGE SCALE GENOMIC DNA]</scope>
    <source>
        <strain evidence="2">RMSCC 757 / Silveira</strain>
    </source>
</reference>
<reference evidence="2" key="1">
    <citation type="journal article" date="2010" name="Genome Res.">
        <title>Population genomic sequencing of Coccidioides fungi reveals recent hybridization and transposon control.</title>
        <authorList>
            <person name="Neafsey D.E."/>
            <person name="Barker B.M."/>
            <person name="Sharpton T.J."/>
            <person name="Stajich J.E."/>
            <person name="Park D.J."/>
            <person name="Whiston E."/>
            <person name="Hung C.-Y."/>
            <person name="McMahan C."/>
            <person name="White J."/>
            <person name="Sykes S."/>
            <person name="Heiman D."/>
            <person name="Young S."/>
            <person name="Zeng Q."/>
            <person name="Abouelleil A."/>
            <person name="Aftuck L."/>
            <person name="Bessette D."/>
            <person name="Brown A."/>
            <person name="FitzGerald M."/>
            <person name="Lui A."/>
            <person name="Macdonald J.P."/>
            <person name="Priest M."/>
            <person name="Orbach M.J."/>
            <person name="Galgiani J.N."/>
            <person name="Kirkland T.N."/>
            <person name="Cole G.T."/>
            <person name="Birren B.W."/>
            <person name="Henn M.R."/>
            <person name="Taylor J.W."/>
            <person name="Rounsley S.D."/>
        </authorList>
    </citation>
    <scope>NUCLEOTIDE SEQUENCE [LARGE SCALE GENOMIC DNA]</scope>
    <source>
        <strain evidence="2">RMSCC 757 / Silveira</strain>
    </source>
</reference>